<dbReference type="EMBL" id="LUUB01000118">
    <property type="protein sequence ID" value="OAE99657.1"/>
    <property type="molecule type" value="Genomic_DNA"/>
</dbReference>
<dbReference type="Proteomes" id="UP000076959">
    <property type="component" value="Unassembled WGS sequence"/>
</dbReference>
<name>A0A176Y870_9BRAD</name>
<protein>
    <submittedName>
        <fullName evidence="1">Uncharacterized protein</fullName>
    </submittedName>
</protein>
<gene>
    <name evidence="1" type="ORF">AYJ54_32740</name>
</gene>
<dbReference type="AlphaFoldDB" id="A0A176Y870"/>
<accession>A0A176Y870</accession>
<keyword evidence="2" id="KW-1185">Reference proteome</keyword>
<proteinExistence type="predicted"/>
<reference evidence="1 2" key="1">
    <citation type="submission" date="2016-03" db="EMBL/GenBank/DDBJ databases">
        <title>Draft Genome Sequence of the Strain BR 10245 (Bradyrhizobium sp.) isolated from nodules of Centrolobium paraense.</title>
        <authorList>
            <person name="Simoes-Araujo J.L.Sr."/>
            <person name="Barauna A.C."/>
            <person name="Silva K."/>
            <person name="Zilli J.E."/>
        </authorList>
    </citation>
    <scope>NUCLEOTIDE SEQUENCE [LARGE SCALE GENOMIC DNA]</scope>
    <source>
        <strain evidence="1 2">BR 10245</strain>
    </source>
</reference>
<comment type="caution">
    <text evidence="1">The sequence shown here is derived from an EMBL/GenBank/DDBJ whole genome shotgun (WGS) entry which is preliminary data.</text>
</comment>
<evidence type="ECO:0000313" key="1">
    <source>
        <dbReference type="EMBL" id="OAE99657.1"/>
    </source>
</evidence>
<organism evidence="1 2">
    <name type="scientific">Bradyrhizobium centrolobii</name>
    <dbReference type="NCBI Taxonomy" id="1505087"/>
    <lineage>
        <taxon>Bacteria</taxon>
        <taxon>Pseudomonadati</taxon>
        <taxon>Pseudomonadota</taxon>
        <taxon>Alphaproteobacteria</taxon>
        <taxon>Hyphomicrobiales</taxon>
        <taxon>Nitrobacteraceae</taxon>
        <taxon>Bradyrhizobium</taxon>
    </lineage>
</organism>
<dbReference type="RefSeq" id="WP_063708299.1">
    <property type="nucleotide sequence ID" value="NZ_LUUB01000118.1"/>
</dbReference>
<sequence>MPPRDQAADNSHAQFMRAVDEELSKFECSEREFRRKDRDERAKRLQMPVEKFDNADLRKIFKS</sequence>
<evidence type="ECO:0000313" key="2">
    <source>
        <dbReference type="Proteomes" id="UP000076959"/>
    </source>
</evidence>